<feature type="transmembrane region" description="Helical" evidence="6">
    <location>
        <begin position="155"/>
        <end position="177"/>
    </location>
</feature>
<feature type="transmembrane region" description="Helical" evidence="6">
    <location>
        <begin position="12"/>
        <end position="31"/>
    </location>
</feature>
<dbReference type="PANTHER" id="PTHR42770:SF7">
    <property type="entry name" value="MEMBRANE PROTEIN"/>
    <property type="match status" value="1"/>
</dbReference>
<feature type="transmembrane region" description="Helical" evidence="6">
    <location>
        <begin position="369"/>
        <end position="391"/>
    </location>
</feature>
<keyword evidence="2" id="KW-1003">Cell membrane</keyword>
<protein>
    <submittedName>
        <fullName evidence="7">Amino acid/polyamine/organocation transporter (APC superfamily)</fullName>
    </submittedName>
</protein>
<dbReference type="GO" id="GO:0022857">
    <property type="term" value="F:transmembrane transporter activity"/>
    <property type="evidence" value="ECO:0007669"/>
    <property type="project" value="InterPro"/>
</dbReference>
<feature type="transmembrane region" description="Helical" evidence="6">
    <location>
        <begin position="43"/>
        <end position="68"/>
    </location>
</feature>
<evidence type="ECO:0000256" key="6">
    <source>
        <dbReference type="SAM" id="Phobius"/>
    </source>
</evidence>
<comment type="subcellular location">
    <subcellularLocation>
        <location evidence="1">Cell membrane</location>
        <topology evidence="1">Multi-pass membrane protein</topology>
    </subcellularLocation>
</comment>
<dbReference type="PANTHER" id="PTHR42770">
    <property type="entry name" value="AMINO ACID TRANSPORTER-RELATED"/>
    <property type="match status" value="1"/>
</dbReference>
<feature type="transmembrane region" description="Helical" evidence="6">
    <location>
        <begin position="451"/>
        <end position="470"/>
    </location>
</feature>
<dbReference type="GO" id="GO:0005886">
    <property type="term" value="C:plasma membrane"/>
    <property type="evidence" value="ECO:0007669"/>
    <property type="project" value="UniProtKB-SubCell"/>
</dbReference>
<dbReference type="Gene3D" id="1.20.1740.10">
    <property type="entry name" value="Amino acid/polyamine transporter I"/>
    <property type="match status" value="1"/>
</dbReference>
<proteinExistence type="predicted"/>
<comment type="caution">
    <text evidence="7">The sequence shown here is derived from an EMBL/GenBank/DDBJ whole genome shotgun (WGS) entry which is preliminary data.</text>
</comment>
<evidence type="ECO:0000313" key="8">
    <source>
        <dbReference type="Proteomes" id="UP000295518"/>
    </source>
</evidence>
<organism evidence="7 8">
    <name type="scientific">Mycoplasma testudineum</name>
    <dbReference type="NCBI Taxonomy" id="244584"/>
    <lineage>
        <taxon>Bacteria</taxon>
        <taxon>Bacillati</taxon>
        <taxon>Mycoplasmatota</taxon>
        <taxon>Mollicutes</taxon>
        <taxon>Mycoplasmataceae</taxon>
        <taxon>Mycoplasma</taxon>
    </lineage>
</organism>
<dbReference type="Pfam" id="PF13520">
    <property type="entry name" value="AA_permease_2"/>
    <property type="match status" value="1"/>
</dbReference>
<accession>A0A4R6IEE1</accession>
<feature type="transmembrane region" description="Helical" evidence="6">
    <location>
        <begin position="202"/>
        <end position="223"/>
    </location>
</feature>
<evidence type="ECO:0000256" key="4">
    <source>
        <dbReference type="ARBA" id="ARBA00022989"/>
    </source>
</evidence>
<dbReference type="AlphaFoldDB" id="A0A4R6IEE1"/>
<dbReference type="InterPro" id="IPR050367">
    <property type="entry name" value="APC_superfamily"/>
</dbReference>
<dbReference type="EMBL" id="SNWN01000011">
    <property type="protein sequence ID" value="TDO20402.1"/>
    <property type="molecule type" value="Genomic_DNA"/>
</dbReference>
<evidence type="ECO:0000256" key="5">
    <source>
        <dbReference type="ARBA" id="ARBA00023136"/>
    </source>
</evidence>
<keyword evidence="3 6" id="KW-0812">Transmembrane</keyword>
<feature type="transmembrane region" description="Helical" evidence="6">
    <location>
        <begin position="125"/>
        <end position="143"/>
    </location>
</feature>
<dbReference type="Proteomes" id="UP000295518">
    <property type="component" value="Unassembled WGS sequence"/>
</dbReference>
<reference evidence="7 8" key="1">
    <citation type="submission" date="2019-03" db="EMBL/GenBank/DDBJ databases">
        <title>Genomic Encyclopedia of Archaeal and Bacterial Type Strains, Phase II (KMG-II): from individual species to whole genera.</title>
        <authorList>
            <person name="Goeker M."/>
        </authorList>
    </citation>
    <scope>NUCLEOTIDE SEQUENCE [LARGE SCALE GENOMIC DNA]</scope>
    <source>
        <strain evidence="7 8">ATCC 700618</strain>
    </source>
</reference>
<gene>
    <name evidence="7" type="ORF">EI74_0480</name>
</gene>
<sequence>MAKNKKTAQIGYLSALIIIVGSTIGAGIFFKNGAVASYAQRDIAFIVAAWIISAAGMIFIGLALIELASSTKNDRGFLAWIKNFNNRFFSRYTMSYMLIISFPLQFLTLPLFVVQTLQDAGNFQLNGWVVAIIALGIFLWLAILTHISLNIGKALAWVFTFLKYIPLLIAPIFAFVASGNTTDSQALSAVVNPSGLSGYSKWLGLIAAVPSIIFVYDGFYTATSLRSNIKKKNSIGPLMIIGILIVTVTYLFLTIGFALGTTNGKISGLTNTPNWVKLLFNILISMSILGLINNQVMAIPRVYKSVAEDNEFFLLHKFAKLFKFKNQNLAAFSFFITIVLAYYVLWIPIGLYALTANSGASDYGQEAANLYNVADLITGFSSLVIFFWIAISILGALRNRRTGKVEVVKQKFFIVSAIISVIFIFAASGFFTVESFVNIFLLTGPDQVNAIIKFVFFVFTLVFPLTIVLLENVFAKDYLKLSEPGTNLDKIKVEAKAS</sequence>
<dbReference type="InterPro" id="IPR002293">
    <property type="entry name" value="AA/rel_permease1"/>
</dbReference>
<name>A0A4R6IEE1_9MOLU</name>
<evidence type="ECO:0000313" key="7">
    <source>
        <dbReference type="EMBL" id="TDO20402.1"/>
    </source>
</evidence>
<evidence type="ECO:0000256" key="1">
    <source>
        <dbReference type="ARBA" id="ARBA00004651"/>
    </source>
</evidence>
<evidence type="ECO:0000256" key="3">
    <source>
        <dbReference type="ARBA" id="ARBA00022692"/>
    </source>
</evidence>
<feature type="transmembrane region" description="Helical" evidence="6">
    <location>
        <begin position="278"/>
        <end position="296"/>
    </location>
</feature>
<feature type="transmembrane region" description="Helical" evidence="6">
    <location>
        <begin position="235"/>
        <end position="258"/>
    </location>
</feature>
<feature type="transmembrane region" description="Helical" evidence="6">
    <location>
        <begin position="329"/>
        <end position="349"/>
    </location>
</feature>
<feature type="transmembrane region" description="Helical" evidence="6">
    <location>
        <begin position="412"/>
        <end position="431"/>
    </location>
</feature>
<dbReference type="PIRSF" id="PIRSF006060">
    <property type="entry name" value="AA_transporter"/>
    <property type="match status" value="1"/>
</dbReference>
<keyword evidence="8" id="KW-1185">Reference proteome</keyword>
<keyword evidence="5 6" id="KW-0472">Membrane</keyword>
<keyword evidence="4 6" id="KW-1133">Transmembrane helix</keyword>
<feature type="transmembrane region" description="Helical" evidence="6">
    <location>
        <begin position="89"/>
        <end position="113"/>
    </location>
</feature>
<evidence type="ECO:0000256" key="2">
    <source>
        <dbReference type="ARBA" id="ARBA00022475"/>
    </source>
</evidence>